<comment type="caution">
    <text evidence="10">Lacks conserved residue(s) required for the propagation of feature annotation.</text>
</comment>
<comment type="pathway">
    <text evidence="10">Cofactor biosynthesis; adenosylcobalamin biosynthesis.</text>
</comment>
<evidence type="ECO:0000313" key="12">
    <source>
        <dbReference type="EMBL" id="MBB6694929.1"/>
    </source>
</evidence>
<feature type="transmembrane region" description="Helical" evidence="10">
    <location>
        <begin position="66"/>
        <end position="86"/>
    </location>
</feature>
<comment type="function">
    <text evidence="10">Part of the energy-coupling factor (ECF) transporter complex CbiMNOQ involved in cobalt import.</text>
</comment>
<keyword evidence="7 10" id="KW-0406">Ion transport</keyword>
<comment type="similarity">
    <text evidence="10">Belongs to the CbiN family.</text>
</comment>
<dbReference type="Pfam" id="PF02553">
    <property type="entry name" value="CbiN"/>
    <property type="match status" value="1"/>
</dbReference>
<evidence type="ECO:0000256" key="9">
    <source>
        <dbReference type="ARBA" id="ARBA00023285"/>
    </source>
</evidence>
<dbReference type="PANTHER" id="PTHR38662:SF1">
    <property type="entry name" value="COBALT TRANSPORT PROTEIN CBIN"/>
    <property type="match status" value="1"/>
</dbReference>
<protein>
    <recommendedName>
        <fullName evidence="10">Cobalt transport protein CbiN</fullName>
    </recommendedName>
    <alternativeName>
        <fullName evidence="10">Energy-coupling factor transporter probable substrate-capture protein CbiN</fullName>
        <shortName evidence="10">ECF transporter S component CbiN</shortName>
    </alternativeName>
</protein>
<evidence type="ECO:0000256" key="5">
    <source>
        <dbReference type="ARBA" id="ARBA00022692"/>
    </source>
</evidence>
<keyword evidence="8 10" id="KW-0472">Membrane</keyword>
<dbReference type="GO" id="GO:0005886">
    <property type="term" value="C:plasma membrane"/>
    <property type="evidence" value="ECO:0007669"/>
    <property type="project" value="UniProtKB-SubCell"/>
</dbReference>
<feature type="region of interest" description="Disordered" evidence="11">
    <location>
        <begin position="94"/>
        <end position="152"/>
    </location>
</feature>
<dbReference type="GO" id="GO:0015087">
    <property type="term" value="F:cobalt ion transmembrane transporter activity"/>
    <property type="evidence" value="ECO:0007669"/>
    <property type="project" value="UniProtKB-UniRule"/>
</dbReference>
<evidence type="ECO:0000256" key="10">
    <source>
        <dbReference type="HAMAP-Rule" id="MF_00330"/>
    </source>
</evidence>
<name>A0A841U545_9BACL</name>
<dbReference type="EMBL" id="JACJVR010000107">
    <property type="protein sequence ID" value="MBB6694929.1"/>
    <property type="molecule type" value="Genomic_DNA"/>
</dbReference>
<dbReference type="Proteomes" id="UP000553776">
    <property type="component" value="Unassembled WGS sequence"/>
</dbReference>
<feature type="compositionally biased region" description="Low complexity" evidence="11">
    <location>
        <begin position="98"/>
        <end position="116"/>
    </location>
</feature>
<keyword evidence="4 10" id="KW-0169">Cobalamin biosynthesis</keyword>
<evidence type="ECO:0000256" key="7">
    <source>
        <dbReference type="ARBA" id="ARBA00023065"/>
    </source>
</evidence>
<dbReference type="HAMAP" id="MF_00330">
    <property type="entry name" value="CbiN"/>
    <property type="match status" value="1"/>
</dbReference>
<keyword evidence="3 10" id="KW-1003">Cell membrane</keyword>
<dbReference type="NCBIfam" id="NF002780">
    <property type="entry name" value="PRK02898.1"/>
    <property type="match status" value="1"/>
</dbReference>
<evidence type="ECO:0000256" key="6">
    <source>
        <dbReference type="ARBA" id="ARBA00022989"/>
    </source>
</evidence>
<comment type="subunit">
    <text evidence="10">Forms an energy-coupling factor (ECF) transporter complex composed of an ATP-binding protein (A component, CbiO), a transmembrane protein (T component, CbiQ) and 2 possible substrate-capture proteins (S components, CbiM and CbiN) of unknown stoichimetry.</text>
</comment>
<keyword evidence="13" id="KW-1185">Reference proteome</keyword>
<keyword evidence="2 10" id="KW-0813">Transport</keyword>
<evidence type="ECO:0000256" key="1">
    <source>
        <dbReference type="ARBA" id="ARBA00022426"/>
    </source>
</evidence>
<dbReference type="InterPro" id="IPR003705">
    <property type="entry name" value="CbiN"/>
</dbReference>
<dbReference type="GO" id="GO:0009236">
    <property type="term" value="P:cobalamin biosynthetic process"/>
    <property type="evidence" value="ECO:0007669"/>
    <property type="project" value="UniProtKB-UniRule"/>
</dbReference>
<dbReference type="PANTHER" id="PTHR38662">
    <property type="entry name" value="COBALT TRANSPORT PROTEIN CBIN"/>
    <property type="match status" value="1"/>
</dbReference>
<organism evidence="12 13">
    <name type="scientific">Cohnella xylanilytica</name>
    <dbReference type="NCBI Taxonomy" id="557555"/>
    <lineage>
        <taxon>Bacteria</taxon>
        <taxon>Bacillati</taxon>
        <taxon>Bacillota</taxon>
        <taxon>Bacilli</taxon>
        <taxon>Bacillales</taxon>
        <taxon>Paenibacillaceae</taxon>
        <taxon>Cohnella</taxon>
    </lineage>
</organism>
<comment type="subcellular location">
    <subcellularLocation>
        <location evidence="10">Cell membrane</location>
        <topology evidence="10">Multi-pass membrane protein</topology>
    </subcellularLocation>
</comment>
<evidence type="ECO:0000256" key="2">
    <source>
        <dbReference type="ARBA" id="ARBA00022448"/>
    </source>
</evidence>
<evidence type="ECO:0000256" key="11">
    <source>
        <dbReference type="SAM" id="MobiDB-lite"/>
    </source>
</evidence>
<gene>
    <name evidence="10" type="primary">cbiN</name>
    <name evidence="12" type="ORF">H7B90_26380</name>
</gene>
<accession>A0A841U545</accession>
<keyword evidence="1 10" id="KW-0171">Cobalt transport</keyword>
<sequence>MKRNAFARNLLLLAAVVALAVFPLLFVKGDFGGADDAAESMIGRIHPGYEPWFSSFFELPGETESMLFALQAAIGAGIIGYAIGFLKGKSKASRAEDSGSASSGPPSAGGPSVGLPPVSPQSDGQTSGGSPYAGHRAADMRPEAAPEPGPLP</sequence>
<reference evidence="12 13" key="1">
    <citation type="submission" date="2020-08" db="EMBL/GenBank/DDBJ databases">
        <title>Cohnella phylogeny.</title>
        <authorList>
            <person name="Dunlap C."/>
        </authorList>
    </citation>
    <scope>NUCLEOTIDE SEQUENCE [LARGE SCALE GENOMIC DNA]</scope>
    <source>
        <strain evidence="12 13">DSM 25239</strain>
    </source>
</reference>
<evidence type="ECO:0000313" key="13">
    <source>
        <dbReference type="Proteomes" id="UP000553776"/>
    </source>
</evidence>
<keyword evidence="9 10" id="KW-0170">Cobalt</keyword>
<keyword evidence="6 10" id="KW-1133">Transmembrane helix</keyword>
<comment type="caution">
    <text evidence="12">The sequence shown here is derived from an EMBL/GenBank/DDBJ whole genome shotgun (WGS) entry which is preliminary data.</text>
</comment>
<keyword evidence="5 10" id="KW-0812">Transmembrane</keyword>
<proteinExistence type="inferred from homology"/>
<dbReference type="AlphaFoldDB" id="A0A841U545"/>
<evidence type="ECO:0000256" key="4">
    <source>
        <dbReference type="ARBA" id="ARBA00022573"/>
    </source>
</evidence>
<dbReference type="UniPathway" id="UPA00148"/>
<evidence type="ECO:0000256" key="3">
    <source>
        <dbReference type="ARBA" id="ARBA00022475"/>
    </source>
</evidence>
<evidence type="ECO:0000256" key="8">
    <source>
        <dbReference type="ARBA" id="ARBA00023136"/>
    </source>
</evidence>